<evidence type="ECO:0000256" key="4">
    <source>
        <dbReference type="ARBA" id="ARBA00022691"/>
    </source>
</evidence>
<evidence type="ECO:0000256" key="1">
    <source>
        <dbReference type="ARBA" id="ARBA00001966"/>
    </source>
</evidence>
<evidence type="ECO:0000313" key="10">
    <source>
        <dbReference type="EMBL" id="KPA92138.1"/>
    </source>
</evidence>
<proteinExistence type="predicted"/>
<dbReference type="PANTHER" id="PTHR43409:SF7">
    <property type="entry name" value="BLL1977 PROTEIN"/>
    <property type="match status" value="1"/>
</dbReference>
<gene>
    <name evidence="10" type="ORF">PF66_01722</name>
</gene>
<dbReference type="PATRIC" id="fig|50340.43.peg.4881"/>
<evidence type="ECO:0000256" key="3">
    <source>
        <dbReference type="ARBA" id="ARBA00022679"/>
    </source>
</evidence>
<dbReference type="Gene3D" id="3.80.30.20">
    <property type="entry name" value="tm_1862 like domain"/>
    <property type="match status" value="1"/>
</dbReference>
<reference evidence="10 11" key="1">
    <citation type="journal article" date="2015" name="PLoS ONE">
        <title>Rice-Infecting Pseudomonas Genomes Are Highly Accessorized and Harbor Multiple Putative Virulence Mechanisms to Cause Sheath Brown Rot.</title>
        <authorList>
            <person name="Quibod I.L."/>
            <person name="Grande G."/>
            <person name="Oreiro E.G."/>
            <person name="Borja F.N."/>
            <person name="Dossa G.S."/>
            <person name="Mauleon R."/>
            <person name="Cruz C.V."/>
            <person name="Oliva R."/>
        </authorList>
    </citation>
    <scope>NUCLEOTIDE SEQUENCE [LARGE SCALE GENOMIC DNA]</scope>
    <source>
        <strain evidence="10 11">IRRI 6609</strain>
    </source>
</reference>
<evidence type="ECO:0000256" key="7">
    <source>
        <dbReference type="ARBA" id="ARBA00023014"/>
    </source>
</evidence>
<evidence type="ECO:0000256" key="5">
    <source>
        <dbReference type="ARBA" id="ARBA00022723"/>
    </source>
</evidence>
<keyword evidence="4" id="KW-0949">S-adenosyl-L-methionine</keyword>
<dbReference type="Pfam" id="PF04055">
    <property type="entry name" value="Radical_SAM"/>
    <property type="match status" value="1"/>
</dbReference>
<dbReference type="SFLD" id="SFLDG01123">
    <property type="entry name" value="methyltransferase_(Class_B)"/>
    <property type="match status" value="1"/>
</dbReference>
<dbReference type="GO" id="GO:0003824">
    <property type="term" value="F:catalytic activity"/>
    <property type="evidence" value="ECO:0007669"/>
    <property type="project" value="InterPro"/>
</dbReference>
<dbReference type="SFLD" id="SFLDG01082">
    <property type="entry name" value="B12-binding_domain_containing"/>
    <property type="match status" value="1"/>
</dbReference>
<dbReference type="SMART" id="SM00729">
    <property type="entry name" value="Elp3"/>
    <property type="match status" value="1"/>
</dbReference>
<dbReference type="GO" id="GO:0005829">
    <property type="term" value="C:cytosol"/>
    <property type="evidence" value="ECO:0007669"/>
    <property type="project" value="TreeGrafter"/>
</dbReference>
<evidence type="ECO:0000259" key="8">
    <source>
        <dbReference type="PROSITE" id="PS51332"/>
    </source>
</evidence>
<dbReference type="InterPro" id="IPR058240">
    <property type="entry name" value="rSAM_sf"/>
</dbReference>
<keyword evidence="5" id="KW-0479">Metal-binding</keyword>
<dbReference type="GO" id="GO:0051539">
    <property type="term" value="F:4 iron, 4 sulfur cluster binding"/>
    <property type="evidence" value="ECO:0007669"/>
    <property type="project" value="UniProtKB-KW"/>
</dbReference>
<evidence type="ECO:0000259" key="9">
    <source>
        <dbReference type="PROSITE" id="PS51918"/>
    </source>
</evidence>
<dbReference type="STRING" id="50340.PF66_01722"/>
<dbReference type="Gene3D" id="3.40.50.280">
    <property type="entry name" value="Cobalamin-binding domain"/>
    <property type="match status" value="1"/>
</dbReference>
<dbReference type="PROSITE" id="PS51332">
    <property type="entry name" value="B12_BINDING"/>
    <property type="match status" value="1"/>
</dbReference>
<sequence>MQSAQFTNAAAGLIPLTNLAQVVEEPAANPLHSAVDFRHPRPMRVCFPVLLDGDLVMSSEHLGVSYLVAILRNLGAECRVVEVKPVVGGDELAIEEVVAFAPDLIGFSLTTVTVSHATAFGSALRAALPEQVAFLAGGPLATFLGSKLLDNPNWAFLDALVRGEGDVPLVRYVEAFWDHKDYTTVPSLSWRESSGVVIDNPIGKPVPELDMLPEPARDQFEINSGKLPYLRLATTRGCTARCTFCNAPHAGNKVNPGKLWRARTPDNIVDEIERLYHRYNFNTFDFVDSTFEDPGGAPFAKQRIADIAQGILDRGMKIYYNCCMQAKNWHEEDKPLLDLLYRSGLEKVLIGIESGSQIGLDRWKKKSTVEDNKRAIELVRGAGIYVAFGFIAYHPWSTFQEIRDNNDFLRQYMGHNLRRYTVRLELYPGAEAVETLRAEGKLHDDFDVSLNALSYDFEDPRVLKLSNVSALLYGEKYAEEGIIEKEPAVFEFETYDIVMHTFMSRLRRSVLDSPRGLEILEAGEAKATELRAAMSAFNYALVSEMTDLAEREALDDSYANAKRPELEQFYRQKLSELRQVQLGISMQLHRAGLSLRDIQFSKGA</sequence>
<accession>A0A0M9GIZ5</accession>
<dbReference type="InterPro" id="IPR006158">
    <property type="entry name" value="Cobalamin-bd"/>
</dbReference>
<keyword evidence="11" id="KW-1185">Reference proteome</keyword>
<feature type="domain" description="B12-binding" evidence="8">
    <location>
        <begin position="41"/>
        <end position="183"/>
    </location>
</feature>
<keyword evidence="7" id="KW-0411">Iron-sulfur</keyword>
<feature type="domain" description="Radical SAM core" evidence="9">
    <location>
        <begin position="222"/>
        <end position="461"/>
    </location>
</feature>
<dbReference type="InterPro" id="IPR051198">
    <property type="entry name" value="BchE-like"/>
</dbReference>
<dbReference type="InterPro" id="IPR007197">
    <property type="entry name" value="rSAM"/>
</dbReference>
<dbReference type="OrthoDB" id="9801424at2"/>
<dbReference type="PANTHER" id="PTHR43409">
    <property type="entry name" value="ANAEROBIC MAGNESIUM-PROTOPORPHYRIN IX MONOMETHYL ESTER CYCLASE-RELATED"/>
    <property type="match status" value="1"/>
</dbReference>
<comment type="cofactor">
    <cofactor evidence="1">
        <name>[4Fe-4S] cluster</name>
        <dbReference type="ChEBI" id="CHEBI:49883"/>
    </cofactor>
</comment>
<dbReference type="SUPFAM" id="SSF102114">
    <property type="entry name" value="Radical SAM enzymes"/>
    <property type="match status" value="1"/>
</dbReference>
<dbReference type="PROSITE" id="PS51918">
    <property type="entry name" value="RADICAL_SAM"/>
    <property type="match status" value="1"/>
</dbReference>
<dbReference type="AlphaFoldDB" id="A0A0M9GIZ5"/>
<evidence type="ECO:0000313" key="11">
    <source>
        <dbReference type="Proteomes" id="UP000037931"/>
    </source>
</evidence>
<dbReference type="InterPro" id="IPR006638">
    <property type="entry name" value="Elp3/MiaA/NifB-like_rSAM"/>
</dbReference>
<protein>
    <submittedName>
        <fullName evidence="10">Fe-S oxidoreductase</fullName>
    </submittedName>
</protein>
<dbReference type="CDD" id="cd01335">
    <property type="entry name" value="Radical_SAM"/>
    <property type="match status" value="1"/>
</dbReference>
<dbReference type="EMBL" id="JSYZ01000004">
    <property type="protein sequence ID" value="KPA92138.1"/>
    <property type="molecule type" value="Genomic_DNA"/>
</dbReference>
<organism evidence="10 11">
    <name type="scientific">Pseudomonas asplenii</name>
    <dbReference type="NCBI Taxonomy" id="53407"/>
    <lineage>
        <taxon>Bacteria</taxon>
        <taxon>Pseudomonadati</taxon>
        <taxon>Pseudomonadota</taxon>
        <taxon>Gammaproteobacteria</taxon>
        <taxon>Pseudomonadales</taxon>
        <taxon>Pseudomonadaceae</taxon>
        <taxon>Pseudomonas</taxon>
    </lineage>
</organism>
<keyword evidence="6" id="KW-0408">Iron</keyword>
<dbReference type="InterPro" id="IPR034466">
    <property type="entry name" value="Methyltransferase_Class_B"/>
</dbReference>
<dbReference type="GO" id="GO:0031419">
    <property type="term" value="F:cobalamin binding"/>
    <property type="evidence" value="ECO:0007669"/>
    <property type="project" value="InterPro"/>
</dbReference>
<evidence type="ECO:0000256" key="6">
    <source>
        <dbReference type="ARBA" id="ARBA00023004"/>
    </source>
</evidence>
<evidence type="ECO:0000256" key="2">
    <source>
        <dbReference type="ARBA" id="ARBA00022603"/>
    </source>
</evidence>
<keyword evidence="2" id="KW-0489">Methyltransferase</keyword>
<dbReference type="Pfam" id="PF02310">
    <property type="entry name" value="B12-binding"/>
    <property type="match status" value="1"/>
</dbReference>
<dbReference type="RefSeq" id="WP_081005934.1">
    <property type="nucleotide sequence ID" value="NZ_JSYZ01000004.1"/>
</dbReference>
<keyword evidence="3" id="KW-0808">Transferase</keyword>
<name>A0A0M9GIZ5_9PSED</name>
<dbReference type="SFLD" id="SFLDS00029">
    <property type="entry name" value="Radical_SAM"/>
    <property type="match status" value="1"/>
</dbReference>
<comment type="caution">
    <text evidence="10">The sequence shown here is derived from an EMBL/GenBank/DDBJ whole genome shotgun (WGS) entry which is preliminary data.</text>
</comment>
<dbReference type="GO" id="GO:0046872">
    <property type="term" value="F:metal ion binding"/>
    <property type="evidence" value="ECO:0007669"/>
    <property type="project" value="UniProtKB-KW"/>
</dbReference>
<dbReference type="InterPro" id="IPR023404">
    <property type="entry name" value="rSAM_horseshoe"/>
</dbReference>
<dbReference type="Proteomes" id="UP000037931">
    <property type="component" value="Unassembled WGS sequence"/>
</dbReference>